<protein>
    <submittedName>
        <fullName evidence="1">Uncharacterized protein</fullName>
    </submittedName>
</protein>
<gene>
    <name evidence="1" type="ORF">COY96_00880</name>
</gene>
<evidence type="ECO:0000313" key="1">
    <source>
        <dbReference type="EMBL" id="PIY59598.1"/>
    </source>
</evidence>
<proteinExistence type="predicted"/>
<comment type="caution">
    <text evidence="1">The sequence shown here is derived from an EMBL/GenBank/DDBJ whole genome shotgun (WGS) entry which is preliminary data.</text>
</comment>
<dbReference type="AlphaFoldDB" id="A0A2M7Q853"/>
<dbReference type="EMBL" id="PFKZ01000034">
    <property type="protein sequence ID" value="PIY59598.1"/>
    <property type="molecule type" value="Genomic_DNA"/>
</dbReference>
<organism evidence="1 2">
    <name type="scientific">Candidatus Wolfebacteria bacterium CG_4_10_14_0_8_um_filter_37_11</name>
    <dbReference type="NCBI Taxonomy" id="1975062"/>
    <lineage>
        <taxon>Bacteria</taxon>
        <taxon>Candidatus Wolfeibacteriota</taxon>
    </lineage>
</organism>
<dbReference type="Proteomes" id="UP000230363">
    <property type="component" value="Unassembled WGS sequence"/>
</dbReference>
<feature type="non-terminal residue" evidence="1">
    <location>
        <position position="1"/>
    </location>
</feature>
<name>A0A2M7Q853_9BACT</name>
<evidence type="ECO:0000313" key="2">
    <source>
        <dbReference type="Proteomes" id="UP000230363"/>
    </source>
</evidence>
<sequence>FYKKWKESTPLLFVKIMEDAAENDIQSAIDFREMVLGMGSKFRAVTESKFCVSVSHLSDCEKCYFRKVCKIDLNF</sequence>
<reference evidence="2" key="1">
    <citation type="submission" date="2017-09" db="EMBL/GenBank/DDBJ databases">
        <title>Depth-based differentiation of microbial function through sediment-hosted aquifers and enrichment of novel symbionts in the deep terrestrial subsurface.</title>
        <authorList>
            <person name="Probst A.J."/>
            <person name="Ladd B."/>
            <person name="Jarett J.K."/>
            <person name="Geller-Mcgrath D.E."/>
            <person name="Sieber C.M.K."/>
            <person name="Emerson J.B."/>
            <person name="Anantharaman K."/>
            <person name="Thomas B.C."/>
            <person name="Malmstrom R."/>
            <person name="Stieglmeier M."/>
            <person name="Klingl A."/>
            <person name="Woyke T."/>
            <person name="Ryan C.M."/>
            <person name="Banfield J.F."/>
        </authorList>
    </citation>
    <scope>NUCLEOTIDE SEQUENCE [LARGE SCALE GENOMIC DNA]</scope>
</reference>
<accession>A0A2M7Q853</accession>